<sequence length="98" mass="11415">MKKVDEIYYRVTYLDPKMRFPEIRAYVFLGVNLSDEDVDGDTWYFQDVYSYYESGSALTATEPGTPVECLTTEQLKGDMFDVDQLRASLIEVKARYGW</sequence>
<gene>
    <name evidence="1" type="ORF">QN243_09970</name>
</gene>
<name>A0ABZ0JSB6_9XANT</name>
<proteinExistence type="predicted"/>
<evidence type="ECO:0000313" key="2">
    <source>
        <dbReference type="Proteomes" id="UP001302020"/>
    </source>
</evidence>
<reference evidence="1 2" key="1">
    <citation type="submission" date="2023-05" db="EMBL/GenBank/DDBJ databases">
        <title>Xanthomonas rydalmerenesis sp. nov., a novel Xanthomonas species isolated from Fragaria x ananassa.</title>
        <authorList>
            <person name="McKnight D.J.E."/>
            <person name="Wong-Bajracharya J."/>
            <person name="Okoh E.B."/>
            <person name="Snijders F."/>
            <person name="Lidbetter F."/>
            <person name="Webster J."/>
            <person name="Djordjevic S.P."/>
            <person name="Bogema D.R."/>
            <person name="Chapman T.A."/>
        </authorList>
    </citation>
    <scope>NUCLEOTIDE SEQUENCE [LARGE SCALE GENOMIC DNA]</scope>
    <source>
        <strain evidence="1 2">DAR34883</strain>
    </source>
</reference>
<organism evidence="1 2">
    <name type="scientific">Xanthomonas rydalmerensis</name>
    <dbReference type="NCBI Taxonomy" id="3046274"/>
    <lineage>
        <taxon>Bacteria</taxon>
        <taxon>Pseudomonadati</taxon>
        <taxon>Pseudomonadota</taxon>
        <taxon>Gammaproteobacteria</taxon>
        <taxon>Lysobacterales</taxon>
        <taxon>Lysobacteraceae</taxon>
        <taxon>Xanthomonas</taxon>
    </lineage>
</organism>
<dbReference type="EMBL" id="CP126172">
    <property type="protein sequence ID" value="WOS42732.1"/>
    <property type="molecule type" value="Genomic_DNA"/>
</dbReference>
<dbReference type="RefSeq" id="WP_317845201.1">
    <property type="nucleotide sequence ID" value="NZ_CP126170.1"/>
</dbReference>
<evidence type="ECO:0000313" key="1">
    <source>
        <dbReference type="EMBL" id="WOS42732.1"/>
    </source>
</evidence>
<dbReference type="Proteomes" id="UP001302020">
    <property type="component" value="Chromosome"/>
</dbReference>
<keyword evidence="2" id="KW-1185">Reference proteome</keyword>
<protein>
    <submittedName>
        <fullName evidence="1">Uncharacterized protein</fullName>
    </submittedName>
</protein>
<accession>A0ABZ0JSB6</accession>